<dbReference type="EMBL" id="JBHTBJ010000021">
    <property type="protein sequence ID" value="MFC7277337.1"/>
    <property type="molecule type" value="Genomic_DNA"/>
</dbReference>
<sequence>MNTSPAAAKAATPTAASSARRGEASGSQRIIRPVVATTPAAVATPTATTGRTGTAARNAARPVRQGSACNSSSHQMPTSGPVATYPITVRRAEPVASSPAKAWATWPGSPKEATAAVAA</sequence>
<organism evidence="2 3">
    <name type="scientific">Paractinoplanes rhizophilus</name>
    <dbReference type="NCBI Taxonomy" id="1416877"/>
    <lineage>
        <taxon>Bacteria</taxon>
        <taxon>Bacillati</taxon>
        <taxon>Actinomycetota</taxon>
        <taxon>Actinomycetes</taxon>
        <taxon>Micromonosporales</taxon>
        <taxon>Micromonosporaceae</taxon>
        <taxon>Paractinoplanes</taxon>
    </lineage>
</organism>
<accession>A0ABW2HYX8</accession>
<comment type="caution">
    <text evidence="2">The sequence shown here is derived from an EMBL/GenBank/DDBJ whole genome shotgun (WGS) entry which is preliminary data.</text>
</comment>
<gene>
    <name evidence="2" type="ORF">ACFQS1_25375</name>
</gene>
<dbReference type="Proteomes" id="UP001596548">
    <property type="component" value="Unassembled WGS sequence"/>
</dbReference>
<evidence type="ECO:0000313" key="3">
    <source>
        <dbReference type="Proteomes" id="UP001596548"/>
    </source>
</evidence>
<dbReference type="RefSeq" id="WP_378972851.1">
    <property type="nucleotide sequence ID" value="NZ_JBHTBJ010000021.1"/>
</dbReference>
<feature type="compositionally biased region" description="Low complexity" evidence="1">
    <location>
        <begin position="1"/>
        <end position="62"/>
    </location>
</feature>
<feature type="region of interest" description="Disordered" evidence="1">
    <location>
        <begin position="97"/>
        <end position="119"/>
    </location>
</feature>
<keyword evidence="3" id="KW-1185">Reference proteome</keyword>
<protein>
    <submittedName>
        <fullName evidence="2">Uncharacterized protein</fullName>
    </submittedName>
</protein>
<evidence type="ECO:0000256" key="1">
    <source>
        <dbReference type="SAM" id="MobiDB-lite"/>
    </source>
</evidence>
<proteinExistence type="predicted"/>
<name>A0ABW2HYX8_9ACTN</name>
<evidence type="ECO:0000313" key="2">
    <source>
        <dbReference type="EMBL" id="MFC7277337.1"/>
    </source>
</evidence>
<reference evidence="3" key="1">
    <citation type="journal article" date="2019" name="Int. J. Syst. Evol. Microbiol.">
        <title>The Global Catalogue of Microorganisms (GCM) 10K type strain sequencing project: providing services to taxonomists for standard genome sequencing and annotation.</title>
        <authorList>
            <consortium name="The Broad Institute Genomics Platform"/>
            <consortium name="The Broad Institute Genome Sequencing Center for Infectious Disease"/>
            <person name="Wu L."/>
            <person name="Ma J."/>
        </authorList>
    </citation>
    <scope>NUCLEOTIDE SEQUENCE [LARGE SCALE GENOMIC DNA]</scope>
    <source>
        <strain evidence="3">XZYJT-10</strain>
    </source>
</reference>
<feature type="compositionally biased region" description="Polar residues" evidence="1">
    <location>
        <begin position="67"/>
        <end position="78"/>
    </location>
</feature>
<feature type="region of interest" description="Disordered" evidence="1">
    <location>
        <begin position="1"/>
        <end position="82"/>
    </location>
</feature>